<evidence type="ECO:0000256" key="1">
    <source>
        <dbReference type="ARBA" id="ARBA00009085"/>
    </source>
</evidence>
<dbReference type="SUPFAM" id="SSF52540">
    <property type="entry name" value="P-loop containing nucleoside triphosphate hydrolases"/>
    <property type="match status" value="1"/>
</dbReference>
<dbReference type="Pfam" id="PF23598">
    <property type="entry name" value="LRR_14"/>
    <property type="match status" value="2"/>
</dbReference>
<dbReference type="InterPro" id="IPR038765">
    <property type="entry name" value="Papain-like_cys_pep_sf"/>
</dbReference>
<dbReference type="PANTHER" id="PTHR23155:SF957">
    <property type="entry name" value="OS11G0606800 PROTEIN"/>
    <property type="match status" value="1"/>
</dbReference>
<protein>
    <recommendedName>
        <fullName evidence="5">USP domain-containing protein</fullName>
    </recommendedName>
</protein>
<dbReference type="InterPro" id="IPR028889">
    <property type="entry name" value="USP"/>
</dbReference>
<evidence type="ECO:0000256" key="4">
    <source>
        <dbReference type="SAM" id="MobiDB-lite"/>
    </source>
</evidence>
<dbReference type="Proteomes" id="UP000006038">
    <property type="component" value="Chromosome 11"/>
</dbReference>
<dbReference type="Gene3D" id="3.90.70.10">
    <property type="entry name" value="Cysteine proteinases"/>
    <property type="match status" value="1"/>
</dbReference>
<reference evidence="6" key="2">
    <citation type="submission" date="2013-04" db="UniProtKB">
        <authorList>
            <consortium name="EnsemblPlants"/>
        </authorList>
    </citation>
    <scope>IDENTIFICATION</scope>
</reference>
<dbReference type="eggNOG" id="KOG4658">
    <property type="taxonomic scope" value="Eukaryota"/>
</dbReference>
<dbReference type="InterPro" id="IPR044974">
    <property type="entry name" value="Disease_R_plants"/>
</dbReference>
<evidence type="ECO:0000313" key="6">
    <source>
        <dbReference type="EnsemblPlants" id="OB11G25000.1"/>
    </source>
</evidence>
<dbReference type="InterPro" id="IPR002182">
    <property type="entry name" value="NB-ARC"/>
</dbReference>
<dbReference type="PANTHER" id="PTHR23155">
    <property type="entry name" value="DISEASE RESISTANCE PROTEIN RP"/>
    <property type="match status" value="1"/>
</dbReference>
<comment type="similarity">
    <text evidence="1">Belongs to the peptidase C19 family.</text>
</comment>
<dbReference type="Pfam" id="PF00931">
    <property type="entry name" value="NB-ARC"/>
    <property type="match status" value="1"/>
</dbReference>
<feature type="region of interest" description="Disordered" evidence="4">
    <location>
        <begin position="879"/>
        <end position="929"/>
    </location>
</feature>
<dbReference type="SUPFAM" id="SSF52058">
    <property type="entry name" value="L domain-like"/>
    <property type="match status" value="1"/>
</dbReference>
<evidence type="ECO:0000259" key="5">
    <source>
        <dbReference type="PROSITE" id="PS50235"/>
    </source>
</evidence>
<dbReference type="InterPro" id="IPR001394">
    <property type="entry name" value="Peptidase_C19_UCH"/>
</dbReference>
<keyword evidence="2" id="KW-0677">Repeat</keyword>
<dbReference type="HOGENOM" id="CLU_259396_0_0_1"/>
<evidence type="ECO:0000256" key="3">
    <source>
        <dbReference type="ARBA" id="ARBA00022821"/>
    </source>
</evidence>
<dbReference type="InterPro" id="IPR027417">
    <property type="entry name" value="P-loop_NTPase"/>
</dbReference>
<proteinExistence type="inferred from homology"/>
<dbReference type="GO" id="GO:0004843">
    <property type="term" value="F:cysteine-type deubiquitinase activity"/>
    <property type="evidence" value="ECO:0007669"/>
    <property type="project" value="InterPro"/>
</dbReference>
<keyword evidence="7" id="KW-1185">Reference proteome</keyword>
<dbReference type="InterPro" id="IPR032675">
    <property type="entry name" value="LRR_dom_sf"/>
</dbReference>
<dbReference type="InterPro" id="IPR058922">
    <property type="entry name" value="WHD_DRP"/>
</dbReference>
<dbReference type="InterPro" id="IPR055414">
    <property type="entry name" value="LRR_R13L4/SHOC2-like"/>
</dbReference>
<dbReference type="PRINTS" id="PR00364">
    <property type="entry name" value="DISEASERSIST"/>
</dbReference>
<dbReference type="InterPro" id="IPR018200">
    <property type="entry name" value="USP_CS"/>
</dbReference>
<organism evidence="6">
    <name type="scientific">Oryza brachyantha</name>
    <name type="common">malo sina</name>
    <dbReference type="NCBI Taxonomy" id="4533"/>
    <lineage>
        <taxon>Eukaryota</taxon>
        <taxon>Viridiplantae</taxon>
        <taxon>Streptophyta</taxon>
        <taxon>Embryophyta</taxon>
        <taxon>Tracheophyta</taxon>
        <taxon>Spermatophyta</taxon>
        <taxon>Magnoliopsida</taxon>
        <taxon>Liliopsida</taxon>
        <taxon>Poales</taxon>
        <taxon>Poaceae</taxon>
        <taxon>BOP clade</taxon>
        <taxon>Oryzoideae</taxon>
        <taxon>Oryzeae</taxon>
        <taxon>Oryzinae</taxon>
        <taxon>Oryza</taxon>
    </lineage>
</organism>
<dbReference type="GO" id="GO:0098542">
    <property type="term" value="P:defense response to other organism"/>
    <property type="evidence" value="ECO:0007669"/>
    <property type="project" value="TreeGrafter"/>
</dbReference>
<dbReference type="Gramene" id="OB11G25000.1">
    <property type="protein sequence ID" value="OB11G25000.1"/>
    <property type="gene ID" value="OB11G25000"/>
</dbReference>
<feature type="region of interest" description="Disordered" evidence="4">
    <location>
        <begin position="727"/>
        <end position="770"/>
    </location>
</feature>
<dbReference type="EnsemblPlants" id="OB11G25000.1">
    <property type="protein sequence ID" value="OB11G25000.1"/>
    <property type="gene ID" value="OB11G25000"/>
</dbReference>
<dbReference type="Pfam" id="PF00443">
    <property type="entry name" value="UCH"/>
    <property type="match status" value="1"/>
</dbReference>
<evidence type="ECO:0000256" key="2">
    <source>
        <dbReference type="ARBA" id="ARBA00022737"/>
    </source>
</evidence>
<sequence length="1327" mass="150557">MAIVNWLRLEQSSWKAVAIVGPVGSGKTTLAAQVYDEISGQFDCSVQVSAASSHTADISKALTYILSLVDPGYHNKKTEPPENWLGLTASMHTCLNAKRYIILIDDIWDSKFLSRIFYAFPVNNCGSRILVTTRIMRVADRVANKYGGLVHRMKPLDEIDYKKLFIRHLTTTKDSCDLDRLKLVSNKIHKTYDGKPLAIAAIANTMKQEASSSTLTWVEEFCKLGKAPGQGQIGRFLSIYHDMSHDMRCWLLYLSLFGDYYIDKDRLMCRWVPEGFVTPLWRYDLLTEAEGCFDELIDRNIIQPVKQGKCYPDVGIYKADFLMIQVILQMSPLKNAIKTTSDKIRLIEHNNLLHLSIYSPDLNVDEELGEKDLPLVRSLTILDEAAQSIEFSKFTYLHVLDVQGWAKLDDDIMSKICTVLKRLKYLNIRDTKVSILPQRIKNLSILETLDIRQTRVSFIPPEVSKLQFLQALYVSHLKIRRLPSLIVKLHRLVKLDLRETEITELPDQGSWLRNLLHLLAGCEDSTKSMLKMPRWISRASLLRTLATVDLSECLLETIRSLGDLKELNELAIILSCHHSVKQLYQEALLTSIDKMEKLKYLAIYGEFGCSIEFMCYLTRPPKLEKLILTPRLVSIPQWIKSLDDLVLLKITVCKFETTDLASLAGLRKLCCLELVLEFHLKQEIVIQNEGFKFLERFSVACRVPWLTFKQGAMSQLTALELKSSSLEEREHNDKVTVEESSNPREAAPTVKNDGTGDGNQERANEDGPSLNRYHFNAVLQSFLALDNLRMTMLRRDPVAGSLTSELNMVFMDTNGANGIGRNLEQNHLSEIFSEQTKFRSHEMMQRSFHFQGFMQNGLGEKADATNMPNIEDACVRMSTVSSSDQSEQMQVKPDPVMSGSDERATNTSKVQHQEHAAAPASRRHGEGMVEGRDMEEEGTAITKHRVVGDMPVWGNRLGNVVRRMPNSGNICHFNAVLQSLLVLDELRRKMIELNVQHGTILLELKDLFKKTSAGTNYAEDTLEREAGKVFDEMCSKGPDYKKSEMNDSIDTLNLLLNCLKKEDEGNDSTIVNPTFRFEMSTTVTCKRCKGQSTSPQEGLYLSLDLPAKKHLPECASLPPTDRDQNRDIDITTHKINNINDGVYDIDDPISIEICFDNFVSDELSDYVCQHCNGTDGNTVDQKGSATKQIFITKVSPVLIVQLKRYWQSPEGSPKKLMSGVKFEELLDITKYMEARPSENTKCIYHLVAVIQHTGNSLDAGHYTAYVRANRIAGQEKKILWAHANDANIKECSQEEVLERQAYILFYEQVEGSSFKLIDWMGKYHLKG</sequence>
<feature type="compositionally biased region" description="Basic and acidic residues" evidence="4">
    <location>
        <begin position="727"/>
        <end position="737"/>
    </location>
</feature>
<dbReference type="GO" id="GO:0016579">
    <property type="term" value="P:protein deubiquitination"/>
    <property type="evidence" value="ECO:0007669"/>
    <property type="project" value="InterPro"/>
</dbReference>
<dbReference type="eggNOG" id="KOG1873">
    <property type="taxonomic scope" value="Eukaryota"/>
</dbReference>
<name>J3N9L4_ORYBR</name>
<feature type="compositionally biased region" description="Polar residues" evidence="4">
    <location>
        <begin position="879"/>
        <end position="889"/>
    </location>
</feature>
<dbReference type="Gene3D" id="3.80.10.10">
    <property type="entry name" value="Ribonuclease Inhibitor"/>
    <property type="match status" value="1"/>
</dbReference>
<dbReference type="GO" id="GO:0043531">
    <property type="term" value="F:ADP binding"/>
    <property type="evidence" value="ECO:0007669"/>
    <property type="project" value="InterPro"/>
</dbReference>
<accession>J3N9L4</accession>
<dbReference type="SUPFAM" id="SSF54001">
    <property type="entry name" value="Cysteine proteinases"/>
    <property type="match status" value="1"/>
</dbReference>
<reference evidence="6" key="1">
    <citation type="journal article" date="2013" name="Nat. Commun.">
        <title>Whole-genome sequencing of Oryza brachyantha reveals mechanisms underlying Oryza genome evolution.</title>
        <authorList>
            <person name="Chen J."/>
            <person name="Huang Q."/>
            <person name="Gao D."/>
            <person name="Wang J."/>
            <person name="Lang Y."/>
            <person name="Liu T."/>
            <person name="Li B."/>
            <person name="Bai Z."/>
            <person name="Luis Goicoechea J."/>
            <person name="Liang C."/>
            <person name="Chen C."/>
            <person name="Zhang W."/>
            <person name="Sun S."/>
            <person name="Liao Y."/>
            <person name="Zhang X."/>
            <person name="Yang L."/>
            <person name="Song C."/>
            <person name="Wang M."/>
            <person name="Shi J."/>
            <person name="Liu G."/>
            <person name="Liu J."/>
            <person name="Zhou H."/>
            <person name="Zhou W."/>
            <person name="Yu Q."/>
            <person name="An N."/>
            <person name="Chen Y."/>
            <person name="Cai Q."/>
            <person name="Wang B."/>
            <person name="Liu B."/>
            <person name="Min J."/>
            <person name="Huang Y."/>
            <person name="Wu H."/>
            <person name="Li Z."/>
            <person name="Zhang Y."/>
            <person name="Yin Y."/>
            <person name="Song W."/>
            <person name="Jiang J."/>
            <person name="Jackson S.A."/>
            <person name="Wing R.A."/>
            <person name="Wang J."/>
            <person name="Chen M."/>
        </authorList>
    </citation>
    <scope>NUCLEOTIDE SEQUENCE [LARGE SCALE GENOMIC DNA]</scope>
    <source>
        <strain evidence="6">cv. IRGC 101232</strain>
    </source>
</reference>
<dbReference type="Gene3D" id="3.40.50.300">
    <property type="entry name" value="P-loop containing nucleotide triphosphate hydrolases"/>
    <property type="match status" value="1"/>
</dbReference>
<keyword evidence="3" id="KW-0611">Plant defense</keyword>
<dbReference type="PROSITE" id="PS00973">
    <property type="entry name" value="USP_2"/>
    <property type="match status" value="1"/>
</dbReference>
<feature type="domain" description="USP" evidence="5">
    <location>
        <begin position="962"/>
        <end position="1309"/>
    </location>
</feature>
<evidence type="ECO:0000313" key="7">
    <source>
        <dbReference type="Proteomes" id="UP000006038"/>
    </source>
</evidence>
<dbReference type="PROSITE" id="PS50235">
    <property type="entry name" value="USP_3"/>
    <property type="match status" value="1"/>
</dbReference>
<dbReference type="Pfam" id="PF23559">
    <property type="entry name" value="WHD_DRP"/>
    <property type="match status" value="1"/>
</dbReference>
<dbReference type="OMA" id="NDNINCG"/>